<dbReference type="Proteomes" id="UP000008851">
    <property type="component" value="Chromosome"/>
</dbReference>
<accession>G7T9Q9</accession>
<proteinExistence type="predicted"/>
<name>G7T9Q9_XANOB</name>
<dbReference type="KEGG" id="xor:XOC_0497"/>
<gene>
    <name evidence="1" type="ORF">XOC_0497</name>
</gene>
<evidence type="ECO:0000313" key="2">
    <source>
        <dbReference type="Proteomes" id="UP000008851"/>
    </source>
</evidence>
<dbReference type="AlphaFoldDB" id="G7T9Q9"/>
<dbReference type="HOGENOM" id="CLU_3319322_0_0_6"/>
<reference evidence="1 2" key="1">
    <citation type="journal article" date="2011" name="J. Bacteriol.">
        <title>Two new complete genome sequences offer insight into host and tissue specificity of plant pathogenic Xanthomonas spp.</title>
        <authorList>
            <person name="Bogdanove A.J."/>
            <person name="Koebnik R."/>
            <person name="Lu H."/>
            <person name="Furutani A."/>
            <person name="Angiuoli S.V."/>
            <person name="Patil P.B."/>
            <person name="Van Sluys M.A."/>
            <person name="Ryan R.P."/>
            <person name="Meyer D.F."/>
            <person name="Han S.W."/>
            <person name="Aparna G."/>
            <person name="Rajaram M."/>
            <person name="Delcher A.L."/>
            <person name="Phillippy A.M."/>
            <person name="Puiu D."/>
            <person name="Schatz M.C."/>
            <person name="Shumway M."/>
            <person name="Sommer D.D."/>
            <person name="Trapnell C."/>
            <person name="Benahmed F."/>
            <person name="Dimitrov G."/>
            <person name="Madupu R."/>
            <person name="Radune D."/>
            <person name="Sullivan S."/>
            <person name="Jha G."/>
            <person name="Ishihara H."/>
            <person name="Lee S.W."/>
            <person name="Pandey A."/>
            <person name="Sharma V."/>
            <person name="Sriariyanun M."/>
            <person name="Szurek B."/>
            <person name="Vera-Cruz C.M."/>
            <person name="Dorman K.S."/>
            <person name="Ronald P.C."/>
            <person name="Verdier V."/>
            <person name="Dow J.M."/>
            <person name="Sonti R.V."/>
            <person name="Tsuge S."/>
            <person name="Brendel V.P."/>
            <person name="Rabinowicz P.D."/>
            <person name="Leach J.E."/>
            <person name="White F.F."/>
            <person name="Salzberg S.L."/>
        </authorList>
    </citation>
    <scope>NUCLEOTIDE SEQUENCE [LARGE SCALE GENOMIC DNA]</scope>
    <source>
        <strain evidence="1 2">BLS256</strain>
    </source>
</reference>
<sequence>MCGTKNPRSDAGVSVYIVPMRIAWHVGGGSAPRAALRII</sequence>
<evidence type="ECO:0000313" key="1">
    <source>
        <dbReference type="EMBL" id="AEQ94718.1"/>
    </source>
</evidence>
<protein>
    <submittedName>
        <fullName evidence="1">Uncharacterized protein</fullName>
    </submittedName>
</protein>
<dbReference type="EMBL" id="CP003057">
    <property type="protein sequence ID" value="AEQ94718.1"/>
    <property type="molecule type" value="Genomic_DNA"/>
</dbReference>
<organism evidence="1 2">
    <name type="scientific">Xanthomonas oryzae pv. oryzicola (strain BLS256)</name>
    <dbReference type="NCBI Taxonomy" id="383407"/>
    <lineage>
        <taxon>Bacteria</taxon>
        <taxon>Pseudomonadati</taxon>
        <taxon>Pseudomonadota</taxon>
        <taxon>Gammaproteobacteria</taxon>
        <taxon>Lysobacterales</taxon>
        <taxon>Lysobacteraceae</taxon>
        <taxon>Xanthomonas</taxon>
    </lineage>
</organism>